<evidence type="ECO:0000256" key="3">
    <source>
        <dbReference type="PROSITE-ProRule" id="PRU00236"/>
    </source>
</evidence>
<sequence>MHQSEMLNQQGIRMSSVLALQFLYSKKHIVVIMGAGVSVDAGIPDFRSKNGFFDRIKHTLPPHYSPEDVFDISVFKENPSLFYSCIQSLSLNEFRPSVTHLWLKAMQAKFHNIQHIFTQNIDGLESCIDCPITKLHGSLHQGHCLRCGKSIDSSLLQQAYRSGNVLHCPCGGVVKPDIVFYNECVDSTSMERMKQASVVCDLLLILGTSLSTHPVSECVRLFDHCDLLVLNQSNIQIPERGDGVKTVQILGSFRELFGEDGDALTEPEPLKDKCVYVLSSGILQKRKYLNSWTIV</sequence>
<dbReference type="Gene3D" id="3.30.1600.10">
    <property type="entry name" value="SIR2/SIRT2 'Small Domain"/>
    <property type="match status" value="1"/>
</dbReference>
<dbReference type="GO" id="GO:0070403">
    <property type="term" value="F:NAD+ binding"/>
    <property type="evidence" value="ECO:0007669"/>
    <property type="project" value="InterPro"/>
</dbReference>
<evidence type="ECO:0000313" key="5">
    <source>
        <dbReference type="EMBL" id="OAO12972.1"/>
    </source>
</evidence>
<dbReference type="InterPro" id="IPR003000">
    <property type="entry name" value="Sirtuin"/>
</dbReference>
<evidence type="ECO:0000313" key="6">
    <source>
        <dbReference type="Proteomes" id="UP000078348"/>
    </source>
</evidence>
<feature type="active site" description="Proton acceptor" evidence="3">
    <location>
        <position position="136"/>
    </location>
</feature>
<dbReference type="SUPFAM" id="SSF52467">
    <property type="entry name" value="DHS-like NAD/FAD-binding domain"/>
    <property type="match status" value="1"/>
</dbReference>
<organism evidence="5 6">
    <name type="scientific">Blastocystis sp. subtype 1 (strain ATCC 50177 / NandII)</name>
    <dbReference type="NCBI Taxonomy" id="478820"/>
    <lineage>
        <taxon>Eukaryota</taxon>
        <taxon>Sar</taxon>
        <taxon>Stramenopiles</taxon>
        <taxon>Bigyra</taxon>
        <taxon>Opalozoa</taxon>
        <taxon>Opalinata</taxon>
        <taxon>Blastocystidae</taxon>
        <taxon>Blastocystis</taxon>
    </lineage>
</organism>
<comment type="caution">
    <text evidence="5">The sequence shown here is derived from an EMBL/GenBank/DDBJ whole genome shotgun (WGS) entry which is preliminary data.</text>
</comment>
<dbReference type="InterPro" id="IPR050134">
    <property type="entry name" value="NAD-dep_sirtuin_deacylases"/>
</dbReference>
<keyword evidence="3" id="KW-0862">Zinc</keyword>
<reference evidence="5 6" key="1">
    <citation type="submission" date="2016-05" db="EMBL/GenBank/DDBJ databases">
        <title>Nuclear genome of Blastocystis sp. subtype 1 NandII.</title>
        <authorList>
            <person name="Gentekaki E."/>
            <person name="Curtis B."/>
            <person name="Stairs C."/>
            <person name="Eme L."/>
            <person name="Herman E."/>
            <person name="Klimes V."/>
            <person name="Arias M.C."/>
            <person name="Elias M."/>
            <person name="Hilliou F."/>
            <person name="Klute M."/>
            <person name="Malik S.-B."/>
            <person name="Pightling A."/>
            <person name="Rachubinski R."/>
            <person name="Salas D."/>
            <person name="Schlacht A."/>
            <person name="Suga H."/>
            <person name="Archibald J."/>
            <person name="Ball S.G."/>
            <person name="Clark G."/>
            <person name="Dacks J."/>
            <person name="Van Der Giezen M."/>
            <person name="Tsaousis A."/>
            <person name="Roger A."/>
        </authorList>
    </citation>
    <scope>NUCLEOTIDE SEQUENCE [LARGE SCALE GENOMIC DNA]</scope>
    <source>
        <strain evidence="6">ATCC 50177 / NandII</strain>
    </source>
</reference>
<dbReference type="PROSITE" id="PS50305">
    <property type="entry name" value="SIRTUIN"/>
    <property type="match status" value="1"/>
</dbReference>
<dbReference type="Proteomes" id="UP000078348">
    <property type="component" value="Unassembled WGS sequence"/>
</dbReference>
<accession>A0A196SA48</accession>
<gene>
    <name evidence="5" type="ORF">AV274_5346</name>
</gene>
<dbReference type="AlphaFoldDB" id="A0A196SA48"/>
<protein>
    <submittedName>
        <fullName evidence="5">NAD-dependent protein deacylase</fullName>
    </submittedName>
</protein>
<keyword evidence="3" id="KW-0479">Metal-binding</keyword>
<dbReference type="InterPro" id="IPR026590">
    <property type="entry name" value="Ssirtuin_cat_dom"/>
</dbReference>
<dbReference type="STRING" id="478820.A0A196SA48"/>
<proteinExistence type="predicted"/>
<feature type="binding site" evidence="3">
    <location>
        <position position="147"/>
    </location>
    <ligand>
        <name>Zn(2+)</name>
        <dbReference type="ChEBI" id="CHEBI:29105"/>
    </ligand>
</feature>
<dbReference type="PANTHER" id="PTHR11085:SF10">
    <property type="entry name" value="NAD-DEPENDENT PROTEIN DEACYLASE SIRTUIN-5, MITOCHONDRIAL-RELATED"/>
    <property type="match status" value="1"/>
</dbReference>
<keyword evidence="2" id="KW-0520">NAD</keyword>
<evidence type="ECO:0000256" key="1">
    <source>
        <dbReference type="ARBA" id="ARBA00022679"/>
    </source>
</evidence>
<dbReference type="PANTHER" id="PTHR11085">
    <property type="entry name" value="NAD-DEPENDENT PROTEIN DEACYLASE SIRTUIN-5, MITOCHONDRIAL-RELATED"/>
    <property type="match status" value="1"/>
</dbReference>
<dbReference type="InterPro" id="IPR029035">
    <property type="entry name" value="DHS-like_NAD/FAD-binding_dom"/>
</dbReference>
<dbReference type="Pfam" id="PF02146">
    <property type="entry name" value="SIR2"/>
    <property type="match status" value="1"/>
</dbReference>
<keyword evidence="6" id="KW-1185">Reference proteome</keyword>
<keyword evidence="1" id="KW-0808">Transferase</keyword>
<dbReference type="OrthoDB" id="420264at2759"/>
<dbReference type="GO" id="GO:0046872">
    <property type="term" value="F:metal ion binding"/>
    <property type="evidence" value="ECO:0007669"/>
    <property type="project" value="UniProtKB-KW"/>
</dbReference>
<dbReference type="InterPro" id="IPR026591">
    <property type="entry name" value="Sirtuin_cat_small_dom_sf"/>
</dbReference>
<feature type="domain" description="Deacetylase sirtuin-type" evidence="4">
    <location>
        <begin position="8"/>
        <end position="260"/>
    </location>
</feature>
<dbReference type="GO" id="GO:0017136">
    <property type="term" value="F:histone deacetylase activity, NAD-dependent"/>
    <property type="evidence" value="ECO:0007669"/>
    <property type="project" value="TreeGrafter"/>
</dbReference>
<dbReference type="EMBL" id="LXWW01000486">
    <property type="protein sequence ID" value="OAO12972.1"/>
    <property type="molecule type" value="Genomic_DNA"/>
</dbReference>
<feature type="binding site" evidence="3">
    <location>
        <position position="144"/>
    </location>
    <ligand>
        <name>Zn(2+)</name>
        <dbReference type="ChEBI" id="CHEBI:29105"/>
    </ligand>
</feature>
<feature type="binding site" evidence="3">
    <location>
        <position position="170"/>
    </location>
    <ligand>
        <name>Zn(2+)</name>
        <dbReference type="ChEBI" id="CHEBI:29105"/>
    </ligand>
</feature>
<evidence type="ECO:0000259" key="4">
    <source>
        <dbReference type="PROSITE" id="PS50305"/>
    </source>
</evidence>
<dbReference type="Gene3D" id="3.40.50.1220">
    <property type="entry name" value="TPP-binding domain"/>
    <property type="match status" value="1"/>
</dbReference>
<name>A0A196SA48_BLAHN</name>
<feature type="binding site" evidence="3">
    <location>
        <position position="168"/>
    </location>
    <ligand>
        <name>Zn(2+)</name>
        <dbReference type="ChEBI" id="CHEBI:29105"/>
    </ligand>
</feature>
<dbReference type="GO" id="GO:0005634">
    <property type="term" value="C:nucleus"/>
    <property type="evidence" value="ECO:0007669"/>
    <property type="project" value="TreeGrafter"/>
</dbReference>
<evidence type="ECO:0000256" key="2">
    <source>
        <dbReference type="ARBA" id="ARBA00023027"/>
    </source>
</evidence>